<feature type="binding site" evidence="5">
    <location>
        <position position="270"/>
    </location>
    <ligand>
        <name>Zn(2+)</name>
        <dbReference type="ChEBI" id="CHEBI:29105"/>
        <note>catalytic</note>
    </ligand>
</feature>
<reference evidence="8" key="1">
    <citation type="journal article" date="2019" name="Int. J. Syst. Evol. Microbiol.">
        <title>The Global Catalogue of Microorganisms (GCM) 10K type strain sequencing project: providing services to taxonomists for standard genome sequencing and annotation.</title>
        <authorList>
            <consortium name="The Broad Institute Genomics Platform"/>
            <consortium name="The Broad Institute Genome Sequencing Center for Infectious Disease"/>
            <person name="Wu L."/>
            <person name="Ma J."/>
        </authorList>
    </citation>
    <scope>NUCLEOTIDE SEQUENCE [LARGE SCALE GENOMIC DNA]</scope>
    <source>
        <strain evidence="8">JCM 16904</strain>
    </source>
</reference>
<dbReference type="CDD" id="cd01320">
    <property type="entry name" value="ADA"/>
    <property type="match status" value="1"/>
</dbReference>
<evidence type="ECO:0000256" key="4">
    <source>
        <dbReference type="ARBA" id="ARBA00023080"/>
    </source>
</evidence>
<evidence type="ECO:0000313" key="7">
    <source>
        <dbReference type="EMBL" id="GAA3669276.1"/>
    </source>
</evidence>
<name>A0ABP7BW13_9ACTN</name>
<evidence type="ECO:0000256" key="1">
    <source>
        <dbReference type="ARBA" id="ARBA00022723"/>
    </source>
</evidence>
<dbReference type="HAMAP" id="MF_01962">
    <property type="entry name" value="Adenine_deaminase"/>
    <property type="match status" value="1"/>
</dbReference>
<dbReference type="PANTHER" id="PTHR43114:SF6">
    <property type="entry name" value="ADENINE DEAMINASE"/>
    <property type="match status" value="1"/>
</dbReference>
<dbReference type="Pfam" id="PF00962">
    <property type="entry name" value="A_deaminase"/>
    <property type="match status" value="1"/>
</dbReference>
<feature type="binding site" evidence="5">
    <location>
        <position position="189"/>
    </location>
    <ligand>
        <name>Zn(2+)</name>
        <dbReference type="ChEBI" id="CHEBI:29105"/>
        <note>catalytic</note>
    </ligand>
</feature>
<feature type="domain" description="Adenosine deaminase" evidence="6">
    <location>
        <begin position="4"/>
        <end position="324"/>
    </location>
</feature>
<feature type="binding site" evidence="5">
    <location>
        <position position="9"/>
    </location>
    <ligand>
        <name>Zn(2+)</name>
        <dbReference type="ChEBI" id="CHEBI:29105"/>
        <note>catalytic</note>
    </ligand>
</feature>
<evidence type="ECO:0000256" key="3">
    <source>
        <dbReference type="ARBA" id="ARBA00022833"/>
    </source>
</evidence>
<feature type="binding site" evidence="5">
    <location>
        <position position="271"/>
    </location>
    <ligand>
        <name>substrate</name>
    </ligand>
</feature>
<dbReference type="Gene3D" id="3.20.20.140">
    <property type="entry name" value="Metal-dependent hydrolases"/>
    <property type="match status" value="1"/>
</dbReference>
<keyword evidence="8" id="KW-1185">Reference proteome</keyword>
<dbReference type="Proteomes" id="UP001500902">
    <property type="component" value="Unassembled WGS sequence"/>
</dbReference>
<evidence type="ECO:0000256" key="5">
    <source>
        <dbReference type="HAMAP-Rule" id="MF_01962"/>
    </source>
</evidence>
<keyword evidence="3 5" id="KW-0862">Zinc</keyword>
<organism evidence="7 8">
    <name type="scientific">Nonomuraea antimicrobica</name>
    <dbReference type="NCBI Taxonomy" id="561173"/>
    <lineage>
        <taxon>Bacteria</taxon>
        <taxon>Bacillati</taxon>
        <taxon>Actinomycetota</taxon>
        <taxon>Actinomycetes</taxon>
        <taxon>Streptosporangiales</taxon>
        <taxon>Streptosporangiaceae</taxon>
        <taxon>Nonomuraea</taxon>
    </lineage>
</organism>
<comment type="caution">
    <text evidence="7">The sequence shown here is derived from an EMBL/GenBank/DDBJ whole genome shotgun (WGS) entry which is preliminary data.</text>
</comment>
<keyword evidence="1 5" id="KW-0479">Metal-binding</keyword>
<feature type="site" description="Important for catalytic activity" evidence="5">
    <location>
        <position position="213"/>
    </location>
</feature>
<dbReference type="PANTHER" id="PTHR43114">
    <property type="entry name" value="ADENINE DEAMINASE"/>
    <property type="match status" value="1"/>
</dbReference>
<dbReference type="InterPro" id="IPR006330">
    <property type="entry name" value="Ado/ade_deaminase"/>
</dbReference>
<comment type="similarity">
    <text evidence="5">Belongs to the metallo-dependent hydrolases superfamily. Adenosine and AMP deaminases family. Adenine deaminase type 2 subfamily.</text>
</comment>
<comment type="function">
    <text evidence="5">Catalyzes the hydrolytic deamination of adenine to hypoxanthine. Plays an important role in the purine salvage pathway and in nitrogen catabolism.</text>
</comment>
<keyword evidence="4 5" id="KW-0546">Nucleotide metabolism</keyword>
<protein>
    <recommendedName>
        <fullName evidence="5">Adenine deaminase</fullName>
        <shortName evidence="5">ADE</shortName>
        <ecNumber evidence="5">3.5.4.2</ecNumber>
    </recommendedName>
    <alternativeName>
        <fullName evidence="5">Adenine aminohydrolase</fullName>
        <shortName evidence="5">AAH</shortName>
    </alternativeName>
</protein>
<sequence>MTLPCAELHLHLEGTLEPETIFALAERNRVTLPYADVADLARRYDFTDLQSFLDLYYANMATLRTAEDFADMTTAYLARAAAGGVRHAEVFLDPQAHLDRGIALETVLEGVSTALASSEREHGVSTGLLIAFLRDLDAEYALRTLDRILALGTPILGIGLDSAEVGHPPSKFAAVYDRARAEGLHCVAHAGEEGPPSYIWEALDVLRVERVDHGVRCLEDDRLVDRLVAERIPLTVCPLSNVRLRVVPDLAAHPLREMLRRGLHVTVNSDDPAYFGGYLDDNVGATARALDLTPADLRELAENSIEASFLDRTRKNDLLAEIEAAAEAMAPGGSR</sequence>
<feature type="binding site" evidence="5">
    <location>
        <position position="11"/>
    </location>
    <ligand>
        <name>Zn(2+)</name>
        <dbReference type="ChEBI" id="CHEBI:29105"/>
        <note>catalytic</note>
    </ligand>
</feature>
<dbReference type="EC" id="3.5.4.2" evidence="5"/>
<evidence type="ECO:0000259" key="6">
    <source>
        <dbReference type="Pfam" id="PF00962"/>
    </source>
</evidence>
<evidence type="ECO:0000313" key="8">
    <source>
        <dbReference type="Proteomes" id="UP001500902"/>
    </source>
</evidence>
<dbReference type="RefSeq" id="WP_344878787.1">
    <property type="nucleotide sequence ID" value="NZ_BAAAZP010000074.1"/>
</dbReference>
<dbReference type="SUPFAM" id="SSF51556">
    <property type="entry name" value="Metallo-dependent hydrolases"/>
    <property type="match status" value="1"/>
</dbReference>
<keyword evidence="2 5" id="KW-0378">Hydrolase</keyword>
<comment type="cofactor">
    <cofactor evidence="5">
        <name>Zn(2+)</name>
        <dbReference type="ChEBI" id="CHEBI:29105"/>
    </cofactor>
    <text evidence="5">Binds 1 zinc ion per subunit.</text>
</comment>
<gene>
    <name evidence="7" type="ORF">GCM10022224_036800</name>
</gene>
<dbReference type="EMBL" id="BAAAZP010000074">
    <property type="protein sequence ID" value="GAA3669276.1"/>
    <property type="molecule type" value="Genomic_DNA"/>
</dbReference>
<feature type="active site" description="Proton donor" evidence="5">
    <location>
        <position position="192"/>
    </location>
</feature>
<proteinExistence type="inferred from homology"/>
<dbReference type="InterPro" id="IPR001365">
    <property type="entry name" value="A_deaminase_dom"/>
</dbReference>
<dbReference type="NCBIfam" id="NF006850">
    <property type="entry name" value="PRK09358.1-6"/>
    <property type="match status" value="1"/>
</dbReference>
<dbReference type="InterPro" id="IPR028892">
    <property type="entry name" value="ADE"/>
</dbReference>
<dbReference type="InterPro" id="IPR032466">
    <property type="entry name" value="Metal_Hydrolase"/>
</dbReference>
<accession>A0ABP7BW13</accession>
<dbReference type="NCBIfam" id="TIGR01430">
    <property type="entry name" value="aden_deam"/>
    <property type="match status" value="1"/>
</dbReference>
<comment type="catalytic activity">
    <reaction evidence="5">
        <text>adenine + H2O + H(+) = hypoxanthine + NH4(+)</text>
        <dbReference type="Rhea" id="RHEA:23688"/>
        <dbReference type="ChEBI" id="CHEBI:15377"/>
        <dbReference type="ChEBI" id="CHEBI:15378"/>
        <dbReference type="ChEBI" id="CHEBI:16708"/>
        <dbReference type="ChEBI" id="CHEBI:17368"/>
        <dbReference type="ChEBI" id="CHEBI:28938"/>
        <dbReference type="EC" id="3.5.4.2"/>
    </reaction>
</comment>
<evidence type="ECO:0000256" key="2">
    <source>
        <dbReference type="ARBA" id="ARBA00022801"/>
    </source>
</evidence>